<comment type="cofactor">
    <cofactor evidence="4">
        <name>Mg(2+)</name>
        <dbReference type="ChEBI" id="CHEBI:18420"/>
    </cofactor>
    <text evidence="4">Binds 2 magnesium ions per subunit.</text>
</comment>
<dbReference type="SUPFAM" id="SSF56672">
    <property type="entry name" value="DNA/RNA polymerases"/>
    <property type="match status" value="1"/>
</dbReference>
<dbReference type="EMBL" id="JAAOCD010000008">
    <property type="protein sequence ID" value="NHK99846.1"/>
    <property type="molecule type" value="Genomic_DNA"/>
</dbReference>
<dbReference type="Gene3D" id="3.40.1170.60">
    <property type="match status" value="1"/>
</dbReference>
<keyword evidence="4" id="KW-0227">DNA damage</keyword>
<feature type="domain" description="UmuC" evidence="5">
    <location>
        <begin position="8"/>
        <end position="217"/>
    </location>
</feature>
<keyword evidence="4" id="KW-0479">Metal-binding</keyword>
<evidence type="ECO:0000256" key="4">
    <source>
        <dbReference type="HAMAP-Rule" id="MF_01113"/>
    </source>
</evidence>
<keyword evidence="4" id="KW-0460">Magnesium</keyword>
<dbReference type="GO" id="GO:0003887">
    <property type="term" value="F:DNA-directed DNA polymerase activity"/>
    <property type="evidence" value="ECO:0007669"/>
    <property type="project" value="UniProtKB-EC"/>
</dbReference>
<dbReference type="HAMAP" id="MF_01113">
    <property type="entry name" value="DNApol_IV"/>
    <property type="match status" value="1"/>
</dbReference>
<keyword evidence="4" id="KW-0235">DNA replication</keyword>
<dbReference type="InterPro" id="IPR036775">
    <property type="entry name" value="DNA_pol_Y-fam_lit_finger_sf"/>
</dbReference>
<keyword evidence="4" id="KW-0238">DNA-binding</keyword>
<dbReference type="InterPro" id="IPR043128">
    <property type="entry name" value="Rev_trsase/Diguanyl_cyclase"/>
</dbReference>
<name>A0ABX0HXX7_9BURK</name>
<feature type="binding site" evidence="4">
    <location>
        <position position="12"/>
    </location>
    <ligand>
        <name>Mg(2+)</name>
        <dbReference type="ChEBI" id="CHEBI:18420"/>
    </ligand>
</feature>
<dbReference type="InterPro" id="IPR050116">
    <property type="entry name" value="DNA_polymerase-Y"/>
</dbReference>
<evidence type="ECO:0000259" key="5">
    <source>
        <dbReference type="PROSITE" id="PS50173"/>
    </source>
</evidence>
<dbReference type="Pfam" id="PF11799">
    <property type="entry name" value="IMS_C"/>
    <property type="match status" value="1"/>
</dbReference>
<keyword evidence="2 4" id="KW-0515">Mutator protein</keyword>
<dbReference type="Gene3D" id="3.30.70.270">
    <property type="match status" value="1"/>
</dbReference>
<gene>
    <name evidence="4 6" type="primary">dinB</name>
    <name evidence="6" type="ORF">G7087_15795</name>
</gene>
<dbReference type="SUPFAM" id="SSF100879">
    <property type="entry name" value="Lesion bypass DNA polymerase (Y-family), little finger domain"/>
    <property type="match status" value="1"/>
</dbReference>
<comment type="subcellular location">
    <subcellularLocation>
        <location evidence="4">Cytoplasm</location>
    </subcellularLocation>
</comment>
<comment type="caution">
    <text evidence="6">The sequence shown here is derived from an EMBL/GenBank/DDBJ whole genome shotgun (WGS) entry which is preliminary data.</text>
</comment>
<sequence>MKPRTRWIAHLDMDAFYASVEMLRYPELRGQPVVVGGGRRHQPELLADGSRRFATLAGYAGRGVVTTATYAARDYGVHSGMGLMKAALRCPQAVLLPTDFDEYRRYSRRFKAAVAEIAPVIEDRGIDEIYIDLTEVPGAQDAVGHDPAGGVRAVAQEIRNNVRRTTGLSCSIGVTPNKLLAKIASELDKPDGLSVVTAAELPTRIWPLPVRRINGIGPKAGAKLAALGVATIGDLATRERAWLQEHFGRSYGAWLHDAAHGQDDRPVVTHSEPVSVSRETTFERDLHAVQDRARLTAVFTDLAERVAADLQRKGYAARTIGIKLRYDDFRTVTRDLTLPGPVVDAAAIRRAAGQCLKRVDLSRRLRLLGVRAATLVRADSAAAAASGRRASATPRRTAAEAEPELPFLAATPAPDPQAVVNTPIDILRGKSG</sequence>
<comment type="catalytic activity">
    <reaction evidence="4">
        <text>DNA(n) + a 2'-deoxyribonucleoside 5'-triphosphate = DNA(n+1) + diphosphate</text>
        <dbReference type="Rhea" id="RHEA:22508"/>
        <dbReference type="Rhea" id="RHEA-COMP:17339"/>
        <dbReference type="Rhea" id="RHEA-COMP:17340"/>
        <dbReference type="ChEBI" id="CHEBI:33019"/>
        <dbReference type="ChEBI" id="CHEBI:61560"/>
        <dbReference type="ChEBI" id="CHEBI:173112"/>
        <dbReference type="EC" id="2.7.7.7"/>
    </reaction>
</comment>
<reference evidence="6 7" key="1">
    <citation type="submission" date="2020-03" db="EMBL/GenBank/DDBJ databases">
        <title>Rubrivivax benzoatilyticus JA2 (sequenced after 10 years sub-culturing).</title>
        <authorList>
            <person name="Gupta D."/>
            <person name="Chintalapati S."/>
            <person name="Chintalapati V.R."/>
        </authorList>
    </citation>
    <scope>NUCLEOTIDE SEQUENCE [LARGE SCALE GENOMIC DNA]</scope>
    <source>
        <strain evidence="6 7">JA2-Mal</strain>
    </source>
</reference>
<dbReference type="InterPro" id="IPR022880">
    <property type="entry name" value="DNApol_IV"/>
</dbReference>
<keyword evidence="3 4" id="KW-0239">DNA-directed DNA polymerase</keyword>
<evidence type="ECO:0000313" key="7">
    <source>
        <dbReference type="Proteomes" id="UP000802098"/>
    </source>
</evidence>
<dbReference type="InterPro" id="IPR017961">
    <property type="entry name" value="DNA_pol_Y-fam_little_finger"/>
</dbReference>
<dbReference type="PROSITE" id="PS50173">
    <property type="entry name" value="UMUC"/>
    <property type="match status" value="1"/>
</dbReference>
<protein>
    <recommendedName>
        <fullName evidence="4">DNA polymerase IV</fullName>
        <shortName evidence="4">Pol IV</shortName>
        <ecNumber evidence="4">2.7.7.7</ecNumber>
    </recommendedName>
</protein>
<evidence type="ECO:0000256" key="1">
    <source>
        <dbReference type="ARBA" id="ARBA00010945"/>
    </source>
</evidence>
<dbReference type="NCBIfam" id="NF002677">
    <property type="entry name" value="PRK02406.1"/>
    <property type="match status" value="1"/>
</dbReference>
<dbReference type="Pfam" id="PF00817">
    <property type="entry name" value="IMS"/>
    <property type="match status" value="1"/>
</dbReference>
<feature type="active site" evidence="4">
    <location>
        <position position="128"/>
    </location>
</feature>
<dbReference type="EC" id="2.7.7.7" evidence="4"/>
<dbReference type="PANTHER" id="PTHR11076:SF33">
    <property type="entry name" value="DNA POLYMERASE KAPPA"/>
    <property type="match status" value="1"/>
</dbReference>
<dbReference type="InterPro" id="IPR043502">
    <property type="entry name" value="DNA/RNA_pol_sf"/>
</dbReference>
<feature type="binding site" evidence="4">
    <location>
        <position position="127"/>
    </location>
    <ligand>
        <name>Mg(2+)</name>
        <dbReference type="ChEBI" id="CHEBI:18420"/>
    </ligand>
</feature>
<dbReference type="PANTHER" id="PTHR11076">
    <property type="entry name" value="DNA REPAIR POLYMERASE UMUC / TRANSFERASE FAMILY MEMBER"/>
    <property type="match status" value="1"/>
</dbReference>
<comment type="subunit">
    <text evidence="4">Monomer.</text>
</comment>
<keyword evidence="4 6" id="KW-0808">Transferase</keyword>
<evidence type="ECO:0000256" key="3">
    <source>
        <dbReference type="ARBA" id="ARBA00022932"/>
    </source>
</evidence>
<evidence type="ECO:0000313" key="6">
    <source>
        <dbReference type="EMBL" id="NHK99846.1"/>
    </source>
</evidence>
<comment type="function">
    <text evidence="4">Poorly processive, error-prone DNA polymerase involved in untargeted mutagenesis. Copies undamaged DNA at stalled replication forks, which arise in vivo from mismatched or misaligned primer ends. These misaligned primers can be extended by PolIV. Exhibits no 3'-5' exonuclease (proofreading) activity. May be involved in translesional synthesis, in conjunction with the beta clamp from PolIII.</text>
</comment>
<dbReference type="CDD" id="cd03586">
    <property type="entry name" value="PolY_Pol_IV_kappa"/>
    <property type="match status" value="1"/>
</dbReference>
<dbReference type="Gene3D" id="3.30.1490.100">
    <property type="entry name" value="DNA polymerase, Y-family, little finger domain"/>
    <property type="match status" value="1"/>
</dbReference>
<dbReference type="Gene3D" id="1.10.150.20">
    <property type="entry name" value="5' to 3' exonuclease, C-terminal subdomain"/>
    <property type="match status" value="1"/>
</dbReference>
<keyword evidence="4 6" id="KW-0548">Nucleotidyltransferase</keyword>
<organism evidence="6 7">
    <name type="scientific">Rubrivivax benzoatilyticus</name>
    <dbReference type="NCBI Taxonomy" id="316997"/>
    <lineage>
        <taxon>Bacteria</taxon>
        <taxon>Pseudomonadati</taxon>
        <taxon>Pseudomonadota</taxon>
        <taxon>Betaproteobacteria</taxon>
        <taxon>Burkholderiales</taxon>
        <taxon>Sphaerotilaceae</taxon>
        <taxon>Rubrivivax</taxon>
    </lineage>
</organism>
<accession>A0ABX0HXX7</accession>
<comment type="similarity">
    <text evidence="1 4">Belongs to the DNA polymerase type-Y family.</text>
</comment>
<dbReference type="InterPro" id="IPR001126">
    <property type="entry name" value="UmuC"/>
</dbReference>
<dbReference type="Proteomes" id="UP000802098">
    <property type="component" value="Unassembled WGS sequence"/>
</dbReference>
<keyword evidence="4" id="KW-0234">DNA repair</keyword>
<keyword evidence="7" id="KW-1185">Reference proteome</keyword>
<keyword evidence="4" id="KW-0963">Cytoplasm</keyword>
<feature type="site" description="Substrate discrimination" evidence="4">
    <location>
        <position position="17"/>
    </location>
</feature>
<dbReference type="RefSeq" id="WP_009858712.1">
    <property type="nucleotide sequence ID" value="NZ_JAAOCD010000008.1"/>
</dbReference>
<evidence type="ECO:0000256" key="2">
    <source>
        <dbReference type="ARBA" id="ARBA00022457"/>
    </source>
</evidence>
<proteinExistence type="inferred from homology"/>
<dbReference type="Pfam" id="PF21704">
    <property type="entry name" value="POLH-Rev1_HhH"/>
    <property type="match status" value="1"/>
</dbReference>